<evidence type="ECO:0000256" key="4">
    <source>
        <dbReference type="ARBA" id="ARBA00022898"/>
    </source>
</evidence>
<dbReference type="AlphaFoldDB" id="A0A5F2B0S9"/>
<name>A0A5F2B0S9_9LEPT</name>
<comment type="cofactor">
    <cofactor evidence="1 7">
        <name>pyridoxal 5'-phosphate</name>
        <dbReference type="ChEBI" id="CHEBI:597326"/>
    </cofactor>
</comment>
<dbReference type="PROSITE" id="PS00600">
    <property type="entry name" value="AA_TRANSFER_CLASS_3"/>
    <property type="match status" value="1"/>
</dbReference>
<dbReference type="InterPro" id="IPR004639">
    <property type="entry name" value="4pyrrol_synth_GluAld_NH2Trfase"/>
</dbReference>
<dbReference type="Gene3D" id="3.90.1150.10">
    <property type="entry name" value="Aspartate Aminotransferase, domain 1"/>
    <property type="match status" value="1"/>
</dbReference>
<feature type="modified residue" description="N6-(pyridoxal phosphate)lysine" evidence="7">
    <location>
        <position position="281"/>
    </location>
</feature>
<evidence type="ECO:0000313" key="9">
    <source>
        <dbReference type="Proteomes" id="UP000298429"/>
    </source>
</evidence>
<comment type="catalytic activity">
    <reaction evidence="7">
        <text>(S)-4-amino-5-oxopentanoate = 5-aminolevulinate</text>
        <dbReference type="Rhea" id="RHEA:14265"/>
        <dbReference type="ChEBI" id="CHEBI:57501"/>
        <dbReference type="ChEBI" id="CHEBI:356416"/>
        <dbReference type="EC" id="5.4.3.8"/>
    </reaction>
</comment>
<evidence type="ECO:0000256" key="1">
    <source>
        <dbReference type="ARBA" id="ARBA00001933"/>
    </source>
</evidence>
<dbReference type="NCBIfam" id="NF000818">
    <property type="entry name" value="PRK00062.1"/>
    <property type="match status" value="1"/>
</dbReference>
<dbReference type="Pfam" id="PF00202">
    <property type="entry name" value="Aminotran_3"/>
    <property type="match status" value="1"/>
</dbReference>
<keyword evidence="7" id="KW-0963">Cytoplasm</keyword>
<dbReference type="EMBL" id="RQGN01000078">
    <property type="protein sequence ID" value="TGL97860.1"/>
    <property type="molecule type" value="Genomic_DNA"/>
</dbReference>
<dbReference type="GO" id="GO:0006782">
    <property type="term" value="P:protoporphyrinogen IX biosynthetic process"/>
    <property type="evidence" value="ECO:0007669"/>
    <property type="project" value="UniProtKB-UniRule"/>
</dbReference>
<dbReference type="GO" id="GO:0030170">
    <property type="term" value="F:pyridoxal phosphate binding"/>
    <property type="evidence" value="ECO:0007669"/>
    <property type="project" value="InterPro"/>
</dbReference>
<dbReference type="SUPFAM" id="SSF53383">
    <property type="entry name" value="PLP-dependent transferases"/>
    <property type="match status" value="1"/>
</dbReference>
<keyword evidence="5 7" id="KW-0413">Isomerase</keyword>
<evidence type="ECO:0000256" key="3">
    <source>
        <dbReference type="ARBA" id="ARBA00008981"/>
    </source>
</evidence>
<dbReference type="InterPro" id="IPR005814">
    <property type="entry name" value="Aminotrans_3"/>
</dbReference>
<accession>A0A5F2B0S9</accession>
<dbReference type="InterPro" id="IPR015422">
    <property type="entry name" value="PyrdxlP-dep_Trfase_small"/>
</dbReference>
<keyword evidence="4 7" id="KW-0663">Pyridoxal phosphate</keyword>
<comment type="similarity">
    <text evidence="3 7">Belongs to the class-III pyridoxal-phosphate-dependent aminotransferase family. HemL subfamily.</text>
</comment>
<sequence>MSQHTTNSKLISESWKGKNSDELFERAKKVSPGGVHSPVRSFRSVGGTPVFFASATGATLTDIEGKEYIDYCLSFGPLILGHRDPEVEEVVRETAGLAWSFGAAEPYSLELAEFITSQIPWAEKVRFVNSGTEAVMSALRVARAATGREKILKFDGCYHGHLDALLVKAGSGLAGESSSDSAGISATAIANTLVLPLDDEKAVEKIFETEGKNIAALIIEPLPANYGLLIQRKEFLTKIVEVAKKHGTLVVFDEVISGFRTGFQGMAGLLGIKPDLVTYGKIIGGGFPVGCYAGRKDLLDLVAPSGPVYQAGTLSASPFGMRAGLATLKKAQRDSVYSALDDRTKILTSEMIRLLNRKSNQEWEAVTHSSLFWFRKKTQEPVRRIDQIPEGHKEGFAKVFHALLKHGIYLAPSGYEVGFLSWAHDDRVIAKTLEIADKALKEL</sequence>
<keyword evidence="6 7" id="KW-0627">Porphyrin biosynthesis</keyword>
<gene>
    <name evidence="7" type="primary">hemL</name>
    <name evidence="8" type="ORF">EHQ76_14345</name>
</gene>
<dbReference type="GO" id="GO:0042286">
    <property type="term" value="F:glutamate-1-semialdehyde 2,1-aminomutase activity"/>
    <property type="evidence" value="ECO:0007669"/>
    <property type="project" value="UniProtKB-UniRule"/>
</dbReference>
<evidence type="ECO:0000256" key="6">
    <source>
        <dbReference type="ARBA" id="ARBA00023244"/>
    </source>
</evidence>
<dbReference type="GO" id="GO:0005737">
    <property type="term" value="C:cytoplasm"/>
    <property type="evidence" value="ECO:0007669"/>
    <property type="project" value="UniProtKB-SubCell"/>
</dbReference>
<comment type="subunit">
    <text evidence="7">Homodimer.</text>
</comment>
<comment type="subcellular location">
    <subcellularLocation>
        <location evidence="7">Cytoplasm</location>
    </subcellularLocation>
</comment>
<organism evidence="8 9">
    <name type="scientific">Leptospira barantonii</name>
    <dbReference type="NCBI Taxonomy" id="2023184"/>
    <lineage>
        <taxon>Bacteria</taxon>
        <taxon>Pseudomonadati</taxon>
        <taxon>Spirochaetota</taxon>
        <taxon>Spirochaetia</taxon>
        <taxon>Leptospirales</taxon>
        <taxon>Leptospiraceae</taxon>
        <taxon>Leptospira</taxon>
    </lineage>
</organism>
<dbReference type="PANTHER" id="PTHR43713">
    <property type="entry name" value="GLUTAMATE-1-SEMIALDEHYDE 2,1-AMINOMUTASE"/>
    <property type="match status" value="1"/>
</dbReference>
<reference evidence="8 9" key="1">
    <citation type="journal article" date="2019" name="PLoS Negl. Trop. Dis.">
        <title>Revisiting the worldwide diversity of Leptospira species in the environment.</title>
        <authorList>
            <person name="Vincent A.T."/>
            <person name="Schiettekatte O."/>
            <person name="Bourhy P."/>
            <person name="Veyrier F.J."/>
            <person name="Picardeau M."/>
        </authorList>
    </citation>
    <scope>NUCLEOTIDE SEQUENCE [LARGE SCALE GENOMIC DNA]</scope>
    <source>
        <strain evidence="8 9">201702444</strain>
    </source>
</reference>
<dbReference type="FunFam" id="3.40.640.10:FF:000021">
    <property type="entry name" value="Glutamate-1-semialdehyde 2,1-aminomutase"/>
    <property type="match status" value="1"/>
</dbReference>
<dbReference type="Proteomes" id="UP000298429">
    <property type="component" value="Unassembled WGS sequence"/>
</dbReference>
<evidence type="ECO:0000256" key="5">
    <source>
        <dbReference type="ARBA" id="ARBA00023235"/>
    </source>
</evidence>
<dbReference type="Gene3D" id="3.40.640.10">
    <property type="entry name" value="Type I PLP-dependent aspartate aminotransferase-like (Major domain)"/>
    <property type="match status" value="1"/>
</dbReference>
<dbReference type="CDD" id="cd00610">
    <property type="entry name" value="OAT_like"/>
    <property type="match status" value="1"/>
</dbReference>
<dbReference type="EC" id="5.4.3.8" evidence="7"/>
<evidence type="ECO:0000256" key="2">
    <source>
        <dbReference type="ARBA" id="ARBA00004819"/>
    </source>
</evidence>
<evidence type="ECO:0000256" key="7">
    <source>
        <dbReference type="HAMAP-Rule" id="MF_00375"/>
    </source>
</evidence>
<dbReference type="InterPro" id="IPR015421">
    <property type="entry name" value="PyrdxlP-dep_Trfase_major"/>
</dbReference>
<dbReference type="HAMAP" id="MF_00375">
    <property type="entry name" value="HemL_aminotrans_3"/>
    <property type="match status" value="1"/>
</dbReference>
<protein>
    <recommendedName>
        <fullName evidence="7">Glutamate-1-semialdehyde 2,1-aminomutase</fullName>
        <shortName evidence="7">GSA</shortName>
        <ecNumber evidence="7">5.4.3.8</ecNumber>
    </recommendedName>
    <alternativeName>
        <fullName evidence="7">Glutamate-1-semialdehyde aminotransferase</fullName>
        <shortName evidence="7">GSA-AT</shortName>
    </alternativeName>
</protein>
<dbReference type="PANTHER" id="PTHR43713:SF3">
    <property type="entry name" value="GLUTAMATE-1-SEMIALDEHYDE 2,1-AMINOMUTASE 1, CHLOROPLASTIC-RELATED"/>
    <property type="match status" value="1"/>
</dbReference>
<dbReference type="InterPro" id="IPR015424">
    <property type="entry name" value="PyrdxlP-dep_Trfase"/>
</dbReference>
<comment type="pathway">
    <text evidence="2">Porphyrin-containing compound metabolism; protoporphyrin-IX biosynthesis; 5-aminolevulinate from L-glutamyl-tRNA(Glu): step 2/2.</text>
</comment>
<dbReference type="UniPathway" id="UPA00251">
    <property type="reaction ID" value="UER00317"/>
</dbReference>
<dbReference type="InterPro" id="IPR049704">
    <property type="entry name" value="Aminotrans_3_PPA_site"/>
</dbReference>
<dbReference type="RefSeq" id="WP_135671577.1">
    <property type="nucleotide sequence ID" value="NZ_RQGN01000078.1"/>
</dbReference>
<comment type="caution">
    <text evidence="8">The sequence shown here is derived from an EMBL/GenBank/DDBJ whole genome shotgun (WGS) entry which is preliminary data.</text>
</comment>
<proteinExistence type="inferred from homology"/>
<dbReference type="OrthoDB" id="9807885at2"/>
<dbReference type="GO" id="GO:0008483">
    <property type="term" value="F:transaminase activity"/>
    <property type="evidence" value="ECO:0007669"/>
    <property type="project" value="InterPro"/>
</dbReference>
<evidence type="ECO:0000313" key="8">
    <source>
        <dbReference type="EMBL" id="TGL97860.1"/>
    </source>
</evidence>